<dbReference type="InterPro" id="IPR000086">
    <property type="entry name" value="NUDIX_hydrolase_dom"/>
</dbReference>
<evidence type="ECO:0000313" key="6">
    <source>
        <dbReference type="EMBL" id="GAA0856833.1"/>
    </source>
</evidence>
<dbReference type="Gene3D" id="3.90.79.10">
    <property type="entry name" value="Nucleoside Triphosphate Pyrophosphohydrolase"/>
    <property type="match status" value="1"/>
</dbReference>
<dbReference type="Proteomes" id="UP001500359">
    <property type="component" value="Unassembled WGS sequence"/>
</dbReference>
<feature type="domain" description="Nudix hydrolase" evidence="5">
    <location>
        <begin position="13"/>
        <end position="152"/>
    </location>
</feature>
<proteinExistence type="predicted"/>
<evidence type="ECO:0000256" key="2">
    <source>
        <dbReference type="ARBA" id="ARBA00022723"/>
    </source>
</evidence>
<comment type="caution">
    <text evidence="6">The sequence shown here is derived from an EMBL/GenBank/DDBJ whole genome shotgun (WGS) entry which is preliminary data.</text>
</comment>
<keyword evidence="4" id="KW-0460">Magnesium</keyword>
<dbReference type="PROSITE" id="PS51462">
    <property type="entry name" value="NUDIX"/>
    <property type="match status" value="1"/>
</dbReference>
<evidence type="ECO:0000313" key="7">
    <source>
        <dbReference type="Proteomes" id="UP001500359"/>
    </source>
</evidence>
<dbReference type="NCBIfam" id="NF011963">
    <property type="entry name" value="PRK15434.1"/>
    <property type="match status" value="1"/>
</dbReference>
<gene>
    <name evidence="6" type="ORF">GCM10009114_20230</name>
</gene>
<keyword evidence="7" id="KW-1185">Reference proteome</keyword>
<dbReference type="CDD" id="cd03430">
    <property type="entry name" value="NUDIX_GDPMH_NudD"/>
    <property type="match status" value="1"/>
</dbReference>
<dbReference type="PANTHER" id="PTHR43046">
    <property type="entry name" value="GDP-MANNOSE MANNOSYL HYDROLASE"/>
    <property type="match status" value="1"/>
</dbReference>
<name>A0ABN1LJE7_9ALTE</name>
<sequence>MYLAENTFKTVIASTPLISIDLVVRNAKQQILLGYRNNRPAQGYWFVPGGRIYKNESMDAAFLRLTEQELGVKVERSHAAFLGPFEHFYEDYVFGAETSTHYVVLGYELILDLDIAHLPQQQHSQYQWFDRQDLLNRKDVHKHSKWYLEQSE</sequence>
<keyword evidence="2" id="KW-0479">Metal-binding</keyword>
<accession>A0ABN1LJE7</accession>
<organism evidence="6 7">
    <name type="scientific">Aliiglaciecola litoralis</name>
    <dbReference type="NCBI Taxonomy" id="582857"/>
    <lineage>
        <taxon>Bacteria</taxon>
        <taxon>Pseudomonadati</taxon>
        <taxon>Pseudomonadota</taxon>
        <taxon>Gammaproteobacteria</taxon>
        <taxon>Alteromonadales</taxon>
        <taxon>Alteromonadaceae</taxon>
        <taxon>Aliiglaciecola</taxon>
    </lineage>
</organism>
<dbReference type="Pfam" id="PF00293">
    <property type="entry name" value="NUDIX"/>
    <property type="match status" value="1"/>
</dbReference>
<dbReference type="GO" id="GO:0016787">
    <property type="term" value="F:hydrolase activity"/>
    <property type="evidence" value="ECO:0007669"/>
    <property type="project" value="UniProtKB-KW"/>
</dbReference>
<dbReference type="PIRSF" id="PIRSF037599">
    <property type="entry name" value="GDPMH"/>
    <property type="match status" value="1"/>
</dbReference>
<dbReference type="InterPro" id="IPR033715">
    <property type="entry name" value="GDPMH"/>
</dbReference>
<dbReference type="EMBL" id="BAAAFD010000005">
    <property type="protein sequence ID" value="GAA0856833.1"/>
    <property type="molecule type" value="Genomic_DNA"/>
</dbReference>
<dbReference type="SUPFAM" id="SSF55811">
    <property type="entry name" value="Nudix"/>
    <property type="match status" value="1"/>
</dbReference>
<keyword evidence="3 6" id="KW-0378">Hydrolase</keyword>
<dbReference type="PANTHER" id="PTHR43046:SF12">
    <property type="entry name" value="GDP-MANNOSE MANNOSYL HYDROLASE"/>
    <property type="match status" value="1"/>
</dbReference>
<evidence type="ECO:0000256" key="4">
    <source>
        <dbReference type="ARBA" id="ARBA00022842"/>
    </source>
</evidence>
<evidence type="ECO:0000256" key="3">
    <source>
        <dbReference type="ARBA" id="ARBA00022801"/>
    </source>
</evidence>
<evidence type="ECO:0000259" key="5">
    <source>
        <dbReference type="PROSITE" id="PS51462"/>
    </source>
</evidence>
<reference evidence="6 7" key="1">
    <citation type="journal article" date="2019" name="Int. J. Syst. Evol. Microbiol.">
        <title>The Global Catalogue of Microorganisms (GCM) 10K type strain sequencing project: providing services to taxonomists for standard genome sequencing and annotation.</title>
        <authorList>
            <consortium name="The Broad Institute Genomics Platform"/>
            <consortium name="The Broad Institute Genome Sequencing Center for Infectious Disease"/>
            <person name="Wu L."/>
            <person name="Ma J."/>
        </authorList>
    </citation>
    <scope>NUCLEOTIDE SEQUENCE [LARGE SCALE GENOMIC DNA]</scope>
    <source>
        <strain evidence="6 7">JCM 15896</strain>
    </source>
</reference>
<dbReference type="InterPro" id="IPR015797">
    <property type="entry name" value="NUDIX_hydrolase-like_dom_sf"/>
</dbReference>
<protein>
    <submittedName>
        <fullName evidence="6">GDP-mannose mannosyl hydrolase</fullName>
    </submittedName>
</protein>
<comment type="cofactor">
    <cofactor evidence="1">
        <name>Mg(2+)</name>
        <dbReference type="ChEBI" id="CHEBI:18420"/>
    </cofactor>
</comment>
<evidence type="ECO:0000256" key="1">
    <source>
        <dbReference type="ARBA" id="ARBA00001946"/>
    </source>
</evidence>
<dbReference type="RefSeq" id="WP_343859481.1">
    <property type="nucleotide sequence ID" value="NZ_BAAAFD010000005.1"/>
</dbReference>